<sequence length="525" mass="56489">MIKDANLKSQDYLANLSKDIPAGLVVFLVALPLCLGISLASGAPLFSGIVTGVVGGVLVTWLSGSQLGVSGPAAGLTVIVLNGIETLGSYEAFLLAVVLAGFLQLILGFLKAGVIGLYFPSSVIRGMLAAIGLILILKQIPHFLGADEDFFGEMQFFQPDGRNTFSELGHAFSVIEVGALLVGVISLVIMLVWDTPVIKRIKIFKLVPSALVAVLSAIGINSLFKSFFPELAINSTHLVNLPVLDGLSSLSNELRFLTLEPLTNPSLYVVAFTIAIVASLETLLSVEAVDKLDPHKRRTPTNRELKAQGIGNMVSGLLGGLPMTAVIVRGSTNVASGAQTKVSAFTHGVLLAVSVLLFAKFMNQIPLSALAAVLLIVGYKLTKPALYKAQMKLGFEQFFPFIITILAILFTDLLVGICVGLAVGIFFILKANYKSPYFYEKEALPGKDLIRIKLSEHVSFLNKASIALTLDHLPRNSHVIIDAESSEYIDYDVLEAIHEFKKTAHERNINVELLNVPEVDVLEMH</sequence>
<feature type="transmembrane region" description="Helical" evidence="5">
    <location>
        <begin position="171"/>
        <end position="193"/>
    </location>
</feature>
<evidence type="ECO:0000313" key="8">
    <source>
        <dbReference type="Proteomes" id="UP000251692"/>
    </source>
</evidence>
<feature type="transmembrane region" description="Helical" evidence="5">
    <location>
        <begin position="45"/>
        <end position="62"/>
    </location>
</feature>
<dbReference type="Proteomes" id="UP000251692">
    <property type="component" value="Unassembled WGS sequence"/>
</dbReference>
<dbReference type="InterPro" id="IPR036513">
    <property type="entry name" value="STAS_dom_sf"/>
</dbReference>
<feature type="transmembrane region" description="Helical" evidence="5">
    <location>
        <begin position="117"/>
        <end position="137"/>
    </location>
</feature>
<comment type="caution">
    <text evidence="7">The sequence shown here is derived from an EMBL/GenBank/DDBJ whole genome shotgun (WGS) entry which is preliminary data.</text>
</comment>
<dbReference type="PROSITE" id="PS50801">
    <property type="entry name" value="STAS"/>
    <property type="match status" value="1"/>
</dbReference>
<dbReference type="InterPro" id="IPR011547">
    <property type="entry name" value="SLC26A/SulP_dom"/>
</dbReference>
<evidence type="ECO:0000256" key="5">
    <source>
        <dbReference type="SAM" id="Phobius"/>
    </source>
</evidence>
<feature type="transmembrane region" description="Helical" evidence="5">
    <location>
        <begin position="205"/>
        <end position="224"/>
    </location>
</feature>
<feature type="transmembrane region" description="Helical" evidence="5">
    <location>
        <begin position="401"/>
        <end position="429"/>
    </location>
</feature>
<name>A0A364RBL7_9BACT</name>
<feature type="domain" description="STAS" evidence="6">
    <location>
        <begin position="439"/>
        <end position="525"/>
    </location>
</feature>
<feature type="transmembrane region" description="Helical" evidence="5">
    <location>
        <begin position="310"/>
        <end position="330"/>
    </location>
</feature>
<feature type="transmembrane region" description="Helical" evidence="5">
    <location>
        <begin position="267"/>
        <end position="289"/>
    </location>
</feature>
<gene>
    <name evidence="7" type="ORF">DP923_13520</name>
</gene>
<reference evidence="7 8" key="1">
    <citation type="submission" date="2018-06" db="EMBL/GenBank/DDBJ databases">
        <authorList>
            <person name="Liu Z.-W."/>
        </authorList>
    </citation>
    <scope>NUCLEOTIDE SEQUENCE [LARGE SCALE GENOMIC DNA]</scope>
    <source>
        <strain evidence="7 8">2b14</strain>
    </source>
</reference>
<feature type="transmembrane region" description="Helical" evidence="5">
    <location>
        <begin position="20"/>
        <end position="39"/>
    </location>
</feature>
<protein>
    <submittedName>
        <fullName evidence="7">SulP family inorganic anion transporter</fullName>
    </submittedName>
</protein>
<dbReference type="PANTHER" id="PTHR11814">
    <property type="entry name" value="SULFATE TRANSPORTER"/>
    <property type="match status" value="1"/>
</dbReference>
<dbReference type="GO" id="GO:0016020">
    <property type="term" value="C:membrane"/>
    <property type="evidence" value="ECO:0007669"/>
    <property type="project" value="UniProtKB-SubCell"/>
</dbReference>
<evidence type="ECO:0000256" key="1">
    <source>
        <dbReference type="ARBA" id="ARBA00004141"/>
    </source>
</evidence>
<dbReference type="AlphaFoldDB" id="A0A364RBL7"/>
<proteinExistence type="predicted"/>
<reference evidence="7 8" key="2">
    <citation type="submission" date="2018-07" db="EMBL/GenBank/DDBJ databases">
        <title>Pontibacter sp. 2b14 genomic sequence and assembly.</title>
        <authorList>
            <person name="Du Z.-J."/>
        </authorList>
    </citation>
    <scope>NUCLEOTIDE SEQUENCE [LARGE SCALE GENOMIC DNA]</scope>
    <source>
        <strain evidence="7 8">2b14</strain>
    </source>
</reference>
<dbReference type="EMBL" id="QMDV01000004">
    <property type="protein sequence ID" value="RAU81718.1"/>
    <property type="molecule type" value="Genomic_DNA"/>
</dbReference>
<keyword evidence="3 5" id="KW-1133">Transmembrane helix</keyword>
<evidence type="ECO:0000256" key="2">
    <source>
        <dbReference type="ARBA" id="ARBA00022692"/>
    </source>
</evidence>
<comment type="subcellular location">
    <subcellularLocation>
        <location evidence="1">Membrane</location>
        <topology evidence="1">Multi-pass membrane protein</topology>
    </subcellularLocation>
</comment>
<keyword evidence="2 5" id="KW-0812">Transmembrane</keyword>
<evidence type="ECO:0000259" key="6">
    <source>
        <dbReference type="PROSITE" id="PS50801"/>
    </source>
</evidence>
<keyword evidence="4 5" id="KW-0472">Membrane</keyword>
<keyword evidence="8" id="KW-1185">Reference proteome</keyword>
<accession>A0A364RBL7</accession>
<dbReference type="InterPro" id="IPR001902">
    <property type="entry name" value="SLC26A/SulP_fam"/>
</dbReference>
<evidence type="ECO:0000256" key="4">
    <source>
        <dbReference type="ARBA" id="ARBA00023136"/>
    </source>
</evidence>
<dbReference type="RefSeq" id="WP_112306399.1">
    <property type="nucleotide sequence ID" value="NZ_QMDV01000004.1"/>
</dbReference>
<feature type="transmembrane region" description="Helical" evidence="5">
    <location>
        <begin position="90"/>
        <end position="110"/>
    </location>
</feature>
<feature type="transmembrane region" description="Helical" evidence="5">
    <location>
        <begin position="365"/>
        <end position="381"/>
    </location>
</feature>
<dbReference type="Pfam" id="PF00916">
    <property type="entry name" value="Sulfate_transp"/>
    <property type="match status" value="1"/>
</dbReference>
<evidence type="ECO:0000256" key="3">
    <source>
        <dbReference type="ARBA" id="ARBA00022989"/>
    </source>
</evidence>
<dbReference type="GO" id="GO:0055085">
    <property type="term" value="P:transmembrane transport"/>
    <property type="evidence" value="ECO:0007669"/>
    <property type="project" value="InterPro"/>
</dbReference>
<organism evidence="7 8">
    <name type="scientific">Pontibacter arcticus</name>
    <dbReference type="NCBI Taxonomy" id="2080288"/>
    <lineage>
        <taxon>Bacteria</taxon>
        <taxon>Pseudomonadati</taxon>
        <taxon>Bacteroidota</taxon>
        <taxon>Cytophagia</taxon>
        <taxon>Cytophagales</taxon>
        <taxon>Hymenobacteraceae</taxon>
        <taxon>Pontibacter</taxon>
    </lineage>
</organism>
<dbReference type="OrthoDB" id="9769739at2"/>
<dbReference type="InterPro" id="IPR002645">
    <property type="entry name" value="STAS_dom"/>
</dbReference>
<evidence type="ECO:0000313" key="7">
    <source>
        <dbReference type="EMBL" id="RAU81718.1"/>
    </source>
</evidence>
<dbReference type="SUPFAM" id="SSF52091">
    <property type="entry name" value="SpoIIaa-like"/>
    <property type="match status" value="1"/>
</dbReference>